<gene>
    <name evidence="1" type="ORF">SDJN03_15939</name>
</gene>
<feature type="non-terminal residue" evidence="1">
    <location>
        <position position="1"/>
    </location>
</feature>
<organism evidence="1 2">
    <name type="scientific">Cucurbita argyrosperma subsp. sororia</name>
    <dbReference type="NCBI Taxonomy" id="37648"/>
    <lineage>
        <taxon>Eukaryota</taxon>
        <taxon>Viridiplantae</taxon>
        <taxon>Streptophyta</taxon>
        <taxon>Embryophyta</taxon>
        <taxon>Tracheophyta</taxon>
        <taxon>Spermatophyta</taxon>
        <taxon>Magnoliopsida</taxon>
        <taxon>eudicotyledons</taxon>
        <taxon>Gunneridae</taxon>
        <taxon>Pentapetalae</taxon>
        <taxon>rosids</taxon>
        <taxon>fabids</taxon>
        <taxon>Cucurbitales</taxon>
        <taxon>Cucurbitaceae</taxon>
        <taxon>Cucurbiteae</taxon>
        <taxon>Cucurbita</taxon>
    </lineage>
</organism>
<evidence type="ECO:0000313" key="2">
    <source>
        <dbReference type="Proteomes" id="UP000685013"/>
    </source>
</evidence>
<dbReference type="Proteomes" id="UP000685013">
    <property type="component" value="Chromosome 10"/>
</dbReference>
<evidence type="ECO:0000313" key="1">
    <source>
        <dbReference type="EMBL" id="KAG6590516.1"/>
    </source>
</evidence>
<name>A0AAV6N2P7_9ROSI</name>
<dbReference type="AlphaFoldDB" id="A0AAV6N2P7"/>
<keyword evidence="2" id="KW-1185">Reference proteome</keyword>
<comment type="caution">
    <text evidence="1">The sequence shown here is derived from an EMBL/GenBank/DDBJ whole genome shotgun (WGS) entry which is preliminary data.</text>
</comment>
<proteinExistence type="predicted"/>
<sequence length="97" mass="10976">MGGNRHKKASSSFSFLAFFKSKRSRKGDGYDHGSTWDDLSYPSKVWPSDADKHHHWVAEPGIDRKADDYIKRIHLSRVLETKNQTVTVAPSGTKADM</sequence>
<accession>A0AAV6N2P7</accession>
<reference evidence="1 2" key="1">
    <citation type="journal article" date="2021" name="Hortic Res">
        <title>The domestication of Cucurbita argyrosperma as revealed by the genome of its wild relative.</title>
        <authorList>
            <person name="Barrera-Redondo J."/>
            <person name="Sanchez-de la Vega G."/>
            <person name="Aguirre-Liguori J.A."/>
            <person name="Castellanos-Morales G."/>
            <person name="Gutierrez-Guerrero Y.T."/>
            <person name="Aguirre-Dugua X."/>
            <person name="Aguirre-Planter E."/>
            <person name="Tenaillon M.I."/>
            <person name="Lira-Saade R."/>
            <person name="Eguiarte L.E."/>
        </authorList>
    </citation>
    <scope>NUCLEOTIDE SEQUENCE [LARGE SCALE GENOMIC DNA]</scope>
    <source>
        <strain evidence="1">JBR-2021</strain>
    </source>
</reference>
<dbReference type="EMBL" id="JAGKQH010000010">
    <property type="protein sequence ID" value="KAG6590516.1"/>
    <property type="molecule type" value="Genomic_DNA"/>
</dbReference>
<protein>
    <submittedName>
        <fullName evidence="1">Uncharacterized protein</fullName>
    </submittedName>
</protein>
<dbReference type="PANTHER" id="PTHR33511">
    <property type="entry name" value="OS06G0632400 PROTEIN"/>
    <property type="match status" value="1"/>
</dbReference>